<organism evidence="1 2">
    <name type="scientific">Caloramator proteoclasticus DSM 10124</name>
    <dbReference type="NCBI Taxonomy" id="1121262"/>
    <lineage>
        <taxon>Bacteria</taxon>
        <taxon>Bacillati</taxon>
        <taxon>Bacillota</taxon>
        <taxon>Clostridia</taxon>
        <taxon>Eubacteriales</taxon>
        <taxon>Clostridiaceae</taxon>
        <taxon>Caloramator</taxon>
    </lineage>
</organism>
<evidence type="ECO:0000313" key="1">
    <source>
        <dbReference type="EMBL" id="SHF17159.1"/>
    </source>
</evidence>
<dbReference type="Proteomes" id="UP000184423">
    <property type="component" value="Unassembled WGS sequence"/>
</dbReference>
<reference evidence="2" key="1">
    <citation type="submission" date="2016-11" db="EMBL/GenBank/DDBJ databases">
        <authorList>
            <person name="Varghese N."/>
            <person name="Submissions S."/>
        </authorList>
    </citation>
    <scope>NUCLEOTIDE SEQUENCE [LARGE SCALE GENOMIC DNA]</scope>
    <source>
        <strain evidence="2">DSM 10124</strain>
    </source>
</reference>
<dbReference type="AlphaFoldDB" id="A0A1M4ZGJ6"/>
<sequence length="59" mass="7270">MKIGVIHPNWQRSECFKECQTLEEAKELALQYTRMFGWAEIIEYETIEEYDREEIRNDR</sequence>
<evidence type="ECO:0000313" key="2">
    <source>
        <dbReference type="Proteomes" id="UP000184423"/>
    </source>
</evidence>
<name>A0A1M4ZGJ6_9CLOT</name>
<proteinExistence type="predicted"/>
<dbReference type="EMBL" id="FQVG01000039">
    <property type="protein sequence ID" value="SHF17159.1"/>
    <property type="molecule type" value="Genomic_DNA"/>
</dbReference>
<gene>
    <name evidence="1" type="ORF">SAMN02746091_01921</name>
</gene>
<accession>A0A1M4ZGJ6</accession>
<keyword evidence="2" id="KW-1185">Reference proteome</keyword>
<dbReference type="RefSeq" id="WP_073249313.1">
    <property type="nucleotide sequence ID" value="NZ_FQVG01000039.1"/>
</dbReference>
<protein>
    <submittedName>
        <fullName evidence="1">Uncharacterized protein</fullName>
    </submittedName>
</protein>